<evidence type="ECO:0000256" key="6">
    <source>
        <dbReference type="ARBA" id="ARBA00023125"/>
    </source>
</evidence>
<sequence length="315" mass="35901">GALVLSDGGVCCIDEFDKMSDGTRAILHEVMEQQTVSVAKAGIITTLNARTSILASANPVDSKYNPKLSIVKNIDLPPTLMSRFDLIYLVVDNSEEYADRRLANHLVSLYLEDAPFTAGKDILPVKILTKYIKYARKKFQPIIGDSESASALVKAYVDLRKRGVDPRTSEVVITATTRQLESMIRLSEAHARMRLSNKVNIDDVREAERLLKEAIQLAAFNPETGEIDMDLLTTGFSSRERRMLDDMRRELRNMFSRLNSDTITWTKAFEEFKEQSYENLHEREFDRAIRFLEREGFIMLTGTGERLNRLIKKLD</sequence>
<proteinExistence type="inferred from homology"/>
<accession>A0A9N9D181</accession>
<evidence type="ECO:0000256" key="3">
    <source>
        <dbReference type="ARBA" id="ARBA00022705"/>
    </source>
</evidence>
<dbReference type="SUPFAM" id="SSF52540">
    <property type="entry name" value="P-loop containing nucleoside triphosphate hydrolases"/>
    <property type="match status" value="1"/>
</dbReference>
<keyword evidence="6 7" id="KW-0238">DNA-binding</keyword>
<dbReference type="AlphaFoldDB" id="A0A9N9D181"/>
<dbReference type="PRINTS" id="PR01657">
    <property type="entry name" value="MCMFAMILY"/>
</dbReference>
<dbReference type="EMBL" id="CAJVPV010007727">
    <property type="protein sequence ID" value="CAG8622207.1"/>
    <property type="molecule type" value="Genomic_DNA"/>
</dbReference>
<dbReference type="GO" id="GO:0017116">
    <property type="term" value="F:single-stranded DNA helicase activity"/>
    <property type="evidence" value="ECO:0007669"/>
    <property type="project" value="TreeGrafter"/>
</dbReference>
<dbReference type="GO" id="GO:0005634">
    <property type="term" value="C:nucleus"/>
    <property type="evidence" value="ECO:0007669"/>
    <property type="project" value="TreeGrafter"/>
</dbReference>
<dbReference type="GO" id="GO:0005524">
    <property type="term" value="F:ATP binding"/>
    <property type="evidence" value="ECO:0007669"/>
    <property type="project" value="UniProtKB-KW"/>
</dbReference>
<keyword evidence="3" id="KW-0235">DNA replication</keyword>
<evidence type="ECO:0000256" key="5">
    <source>
        <dbReference type="ARBA" id="ARBA00022840"/>
    </source>
</evidence>
<dbReference type="Gene3D" id="1.10.10.10">
    <property type="entry name" value="Winged helix-like DNA-binding domain superfamily/Winged helix DNA-binding domain"/>
    <property type="match status" value="1"/>
</dbReference>
<dbReference type="InterPro" id="IPR001208">
    <property type="entry name" value="MCM_dom"/>
</dbReference>
<gene>
    <name evidence="9" type="ORF">AMORRO_LOCUS8710</name>
</gene>
<name>A0A9N9D181_9GLOM</name>
<evidence type="ECO:0000256" key="2">
    <source>
        <dbReference type="ARBA" id="ARBA00012551"/>
    </source>
</evidence>
<dbReference type="PANTHER" id="PTHR11630:SF66">
    <property type="entry name" value="DNA REPLICATION LICENSING FACTOR MCM4"/>
    <property type="match status" value="1"/>
</dbReference>
<dbReference type="Proteomes" id="UP000789342">
    <property type="component" value="Unassembled WGS sequence"/>
</dbReference>
<dbReference type="Pfam" id="PF00493">
    <property type="entry name" value="MCM"/>
    <property type="match status" value="1"/>
</dbReference>
<dbReference type="InterPro" id="IPR027417">
    <property type="entry name" value="P-loop_NTPase"/>
</dbReference>
<keyword evidence="10" id="KW-1185">Reference proteome</keyword>
<dbReference type="PANTHER" id="PTHR11630">
    <property type="entry name" value="DNA REPLICATION LICENSING FACTOR MCM FAMILY MEMBER"/>
    <property type="match status" value="1"/>
</dbReference>
<comment type="similarity">
    <text evidence="1 7">Belongs to the MCM family.</text>
</comment>
<keyword evidence="4 7" id="KW-0547">Nucleotide-binding</keyword>
<keyword evidence="5 7" id="KW-0067">ATP-binding</keyword>
<dbReference type="GO" id="GO:1902975">
    <property type="term" value="P:mitotic DNA replication initiation"/>
    <property type="evidence" value="ECO:0007669"/>
    <property type="project" value="TreeGrafter"/>
</dbReference>
<dbReference type="GO" id="GO:0003697">
    <property type="term" value="F:single-stranded DNA binding"/>
    <property type="evidence" value="ECO:0007669"/>
    <property type="project" value="TreeGrafter"/>
</dbReference>
<reference evidence="9" key="1">
    <citation type="submission" date="2021-06" db="EMBL/GenBank/DDBJ databases">
        <authorList>
            <person name="Kallberg Y."/>
            <person name="Tangrot J."/>
            <person name="Rosling A."/>
        </authorList>
    </citation>
    <scope>NUCLEOTIDE SEQUENCE</scope>
    <source>
        <strain evidence="9">CL551</strain>
    </source>
</reference>
<evidence type="ECO:0000313" key="9">
    <source>
        <dbReference type="EMBL" id="CAG8622207.1"/>
    </source>
</evidence>
<evidence type="ECO:0000256" key="1">
    <source>
        <dbReference type="ARBA" id="ARBA00008010"/>
    </source>
</evidence>
<dbReference type="SMART" id="SM00350">
    <property type="entry name" value="MCM"/>
    <property type="match status" value="1"/>
</dbReference>
<dbReference type="Pfam" id="PF17855">
    <property type="entry name" value="MCM_lid"/>
    <property type="match status" value="1"/>
</dbReference>
<evidence type="ECO:0000313" key="10">
    <source>
        <dbReference type="Proteomes" id="UP000789342"/>
    </source>
</evidence>
<dbReference type="EC" id="3.6.4.12" evidence="2"/>
<comment type="caution">
    <text evidence="9">The sequence shown here is derived from an EMBL/GenBank/DDBJ whole genome shotgun (WGS) entry which is preliminary data.</text>
</comment>
<dbReference type="PROSITE" id="PS00847">
    <property type="entry name" value="MCM_1"/>
    <property type="match status" value="1"/>
</dbReference>
<feature type="domain" description="MCM C-terminal AAA(+) ATPase" evidence="8">
    <location>
        <begin position="1"/>
        <end position="106"/>
    </location>
</feature>
<dbReference type="GO" id="GO:0000727">
    <property type="term" value="P:double-strand break repair via break-induced replication"/>
    <property type="evidence" value="ECO:0007669"/>
    <property type="project" value="TreeGrafter"/>
</dbReference>
<feature type="non-terminal residue" evidence="9">
    <location>
        <position position="1"/>
    </location>
</feature>
<dbReference type="Pfam" id="PF21128">
    <property type="entry name" value="WHD_MCM4"/>
    <property type="match status" value="1"/>
</dbReference>
<dbReference type="InterPro" id="IPR036388">
    <property type="entry name" value="WH-like_DNA-bd_sf"/>
</dbReference>
<protein>
    <recommendedName>
        <fullName evidence="2">DNA helicase</fullName>
        <ecNumber evidence="2">3.6.4.12</ecNumber>
    </recommendedName>
</protein>
<organism evidence="9 10">
    <name type="scientific">Acaulospora morrowiae</name>
    <dbReference type="NCBI Taxonomy" id="94023"/>
    <lineage>
        <taxon>Eukaryota</taxon>
        <taxon>Fungi</taxon>
        <taxon>Fungi incertae sedis</taxon>
        <taxon>Mucoromycota</taxon>
        <taxon>Glomeromycotina</taxon>
        <taxon>Glomeromycetes</taxon>
        <taxon>Diversisporales</taxon>
        <taxon>Acaulosporaceae</taxon>
        <taxon>Acaulospora</taxon>
    </lineage>
</organism>
<dbReference type="InterPro" id="IPR018525">
    <property type="entry name" value="MCM_CS"/>
</dbReference>
<dbReference type="GO" id="GO:0042555">
    <property type="term" value="C:MCM complex"/>
    <property type="evidence" value="ECO:0007669"/>
    <property type="project" value="TreeGrafter"/>
</dbReference>
<dbReference type="PROSITE" id="PS50051">
    <property type="entry name" value="MCM_2"/>
    <property type="match status" value="1"/>
</dbReference>
<evidence type="ECO:0000259" key="8">
    <source>
        <dbReference type="PROSITE" id="PS50051"/>
    </source>
</evidence>
<evidence type="ECO:0000256" key="7">
    <source>
        <dbReference type="RuleBase" id="RU004070"/>
    </source>
</evidence>
<dbReference type="FunFam" id="3.40.50.300:FF:002469">
    <property type="entry name" value="Cell division control protein 21"/>
    <property type="match status" value="1"/>
</dbReference>
<evidence type="ECO:0000256" key="4">
    <source>
        <dbReference type="ARBA" id="ARBA00022741"/>
    </source>
</evidence>
<dbReference type="InterPro" id="IPR041562">
    <property type="entry name" value="MCM_lid"/>
</dbReference>
<dbReference type="Gene3D" id="3.40.50.300">
    <property type="entry name" value="P-loop containing nucleotide triphosphate hydrolases"/>
    <property type="match status" value="1"/>
</dbReference>
<dbReference type="OrthoDB" id="10251574at2759"/>
<dbReference type="InterPro" id="IPR031327">
    <property type="entry name" value="MCM"/>
</dbReference>
<dbReference type="GO" id="GO:0006271">
    <property type="term" value="P:DNA strand elongation involved in DNA replication"/>
    <property type="evidence" value="ECO:0007669"/>
    <property type="project" value="TreeGrafter"/>
</dbReference>